<evidence type="ECO:0000256" key="5">
    <source>
        <dbReference type="ARBA" id="ARBA00023288"/>
    </source>
</evidence>
<dbReference type="InterPro" id="IPR051434">
    <property type="entry name" value="DnaJ_C_subfamily_member5"/>
</dbReference>
<dbReference type="Gene3D" id="1.10.287.110">
    <property type="entry name" value="DnaJ domain"/>
    <property type="match status" value="1"/>
</dbReference>
<dbReference type="Proteomes" id="UP000194236">
    <property type="component" value="Unassembled WGS sequence"/>
</dbReference>
<dbReference type="GO" id="GO:0005737">
    <property type="term" value="C:cytoplasm"/>
    <property type="evidence" value="ECO:0007669"/>
    <property type="project" value="UniProtKB-ARBA"/>
</dbReference>
<accession>A0A1Y3BT70</accession>
<proteinExistence type="predicted"/>
<protein>
    <submittedName>
        <fullName evidence="8">DnaJ domain containing protein</fullName>
    </submittedName>
</protein>
<evidence type="ECO:0000256" key="6">
    <source>
        <dbReference type="SAM" id="MobiDB-lite"/>
    </source>
</evidence>
<dbReference type="PANTHER" id="PTHR44027:SF7">
    <property type="entry name" value="DNAJ HOMOLOG SUBFAMILY C MEMBER 5 HOMOLOG"/>
    <property type="match status" value="1"/>
</dbReference>
<dbReference type="SUPFAM" id="SSF46565">
    <property type="entry name" value="Chaperone J-domain"/>
    <property type="match status" value="1"/>
</dbReference>
<name>A0A1Y3BT70_EURMA</name>
<dbReference type="Pfam" id="PF00226">
    <property type="entry name" value="DnaJ"/>
    <property type="match status" value="1"/>
</dbReference>
<keyword evidence="5" id="KW-0449">Lipoprotein</keyword>
<dbReference type="PROSITE" id="PS50076">
    <property type="entry name" value="DNAJ_2"/>
    <property type="match status" value="1"/>
</dbReference>
<evidence type="ECO:0000313" key="8">
    <source>
        <dbReference type="EMBL" id="OTF83982.1"/>
    </source>
</evidence>
<evidence type="ECO:0000313" key="9">
    <source>
        <dbReference type="Proteomes" id="UP000194236"/>
    </source>
</evidence>
<evidence type="ECO:0000256" key="2">
    <source>
        <dbReference type="ARBA" id="ARBA00023136"/>
    </source>
</evidence>
<feature type="region of interest" description="Disordered" evidence="6">
    <location>
        <begin position="159"/>
        <end position="246"/>
    </location>
</feature>
<dbReference type="InterPro" id="IPR036869">
    <property type="entry name" value="J_dom_sf"/>
</dbReference>
<dbReference type="PANTHER" id="PTHR44027">
    <property type="entry name" value="DNAJ HOMOLOG SUBFAMILY C MEMBER 5 HOMOLOG"/>
    <property type="match status" value="1"/>
</dbReference>
<dbReference type="FunFam" id="1.10.287.110:FF:000017">
    <property type="entry name" value="dnaJ homolog subfamily C member 5"/>
    <property type="match status" value="1"/>
</dbReference>
<reference evidence="8 9" key="1">
    <citation type="submission" date="2017-03" db="EMBL/GenBank/DDBJ databases">
        <title>Genome Survey of Euroglyphus maynei.</title>
        <authorList>
            <person name="Arlian L.G."/>
            <person name="Morgan M.S."/>
            <person name="Rider S.D."/>
        </authorList>
    </citation>
    <scope>NUCLEOTIDE SEQUENCE [LARGE SCALE GENOMIC DNA]</scope>
    <source>
        <strain evidence="8">Arlian Lab</strain>
        <tissue evidence="8">Whole body</tissue>
    </source>
</reference>
<feature type="compositionally biased region" description="Polar residues" evidence="6">
    <location>
        <begin position="168"/>
        <end position="216"/>
    </location>
</feature>
<evidence type="ECO:0000256" key="4">
    <source>
        <dbReference type="ARBA" id="ARBA00023186"/>
    </source>
</evidence>
<dbReference type="AlphaFoldDB" id="A0A1Y3BT70"/>
<evidence type="ECO:0000256" key="1">
    <source>
        <dbReference type="ARBA" id="ARBA00004635"/>
    </source>
</evidence>
<dbReference type="PROSITE" id="PS00636">
    <property type="entry name" value="DNAJ_1"/>
    <property type="match status" value="1"/>
</dbReference>
<sequence length="246" mass="27144">MASSSTSNTANTQSRRLSATGDSLYIILGIEKTSTPEEIKRTYRKLALKYHPDKNPNNPEAAEKFKDINRAHSILSDENKRKLYDNYGSMGLYLAEHLGEENLGAYYLLTSGWCKALLLGCGILTGCYCCCCCCCCCFNFCCGRFAPKHSPEDFTFNSDDLKEDDNDNNQTTSEQSPWGQDSSETTKLTATNNAISSSQPVTSQPGVGHSPSSDPWNDQRPVIAMPPPPTASETTNLTQTYHSNYQ</sequence>
<evidence type="ECO:0000256" key="3">
    <source>
        <dbReference type="ARBA" id="ARBA00023139"/>
    </source>
</evidence>
<comment type="subcellular location">
    <subcellularLocation>
        <location evidence="1">Membrane</location>
        <topology evidence="1">Lipid-anchor</topology>
    </subcellularLocation>
</comment>
<keyword evidence="4" id="KW-0143">Chaperone</keyword>
<feature type="compositionally biased region" description="Polar residues" evidence="6">
    <location>
        <begin position="231"/>
        <end position="246"/>
    </location>
</feature>
<dbReference type="PRINTS" id="PR00625">
    <property type="entry name" value="JDOMAIN"/>
</dbReference>
<feature type="domain" description="J" evidence="7">
    <location>
        <begin position="23"/>
        <end position="88"/>
    </location>
</feature>
<dbReference type="CDD" id="cd06257">
    <property type="entry name" value="DnaJ"/>
    <property type="match status" value="1"/>
</dbReference>
<comment type="caution">
    <text evidence="8">The sequence shown here is derived from an EMBL/GenBank/DDBJ whole genome shotgun (WGS) entry which is preliminary data.</text>
</comment>
<dbReference type="InterPro" id="IPR018253">
    <property type="entry name" value="DnaJ_domain_CS"/>
</dbReference>
<dbReference type="InterPro" id="IPR001623">
    <property type="entry name" value="DnaJ_domain"/>
</dbReference>
<dbReference type="OrthoDB" id="445556at2759"/>
<organism evidence="8 9">
    <name type="scientific">Euroglyphus maynei</name>
    <name type="common">Mayne's house dust mite</name>
    <dbReference type="NCBI Taxonomy" id="6958"/>
    <lineage>
        <taxon>Eukaryota</taxon>
        <taxon>Metazoa</taxon>
        <taxon>Ecdysozoa</taxon>
        <taxon>Arthropoda</taxon>
        <taxon>Chelicerata</taxon>
        <taxon>Arachnida</taxon>
        <taxon>Acari</taxon>
        <taxon>Acariformes</taxon>
        <taxon>Sarcoptiformes</taxon>
        <taxon>Astigmata</taxon>
        <taxon>Psoroptidia</taxon>
        <taxon>Analgoidea</taxon>
        <taxon>Pyroglyphidae</taxon>
        <taxon>Pyroglyphinae</taxon>
        <taxon>Euroglyphus</taxon>
    </lineage>
</organism>
<gene>
    <name evidence="8" type="ORF">BLA29_001492</name>
</gene>
<evidence type="ECO:0000259" key="7">
    <source>
        <dbReference type="PROSITE" id="PS50076"/>
    </source>
</evidence>
<keyword evidence="2" id="KW-0472">Membrane</keyword>
<keyword evidence="9" id="KW-1185">Reference proteome</keyword>
<keyword evidence="3" id="KW-0564">Palmitate</keyword>
<dbReference type="GO" id="GO:0016020">
    <property type="term" value="C:membrane"/>
    <property type="evidence" value="ECO:0007669"/>
    <property type="project" value="UniProtKB-SubCell"/>
</dbReference>
<dbReference type="SMART" id="SM00271">
    <property type="entry name" value="DnaJ"/>
    <property type="match status" value="1"/>
</dbReference>
<dbReference type="EMBL" id="MUJZ01001290">
    <property type="protein sequence ID" value="OTF83982.1"/>
    <property type="molecule type" value="Genomic_DNA"/>
</dbReference>